<name>W9SSS4_9ROSA</name>
<dbReference type="GO" id="GO:0003682">
    <property type="term" value="F:chromatin binding"/>
    <property type="evidence" value="ECO:0007669"/>
    <property type="project" value="TreeGrafter"/>
</dbReference>
<feature type="region of interest" description="Disordered" evidence="8">
    <location>
        <begin position="440"/>
        <end position="465"/>
    </location>
</feature>
<keyword evidence="4" id="KW-0498">Mitosis</keyword>
<dbReference type="CDD" id="cd21793">
    <property type="entry name" value="Rad21_Rec8_M_AtSYN1-like"/>
    <property type="match status" value="1"/>
</dbReference>
<dbReference type="InterPro" id="IPR023093">
    <property type="entry name" value="ScpA-like_C"/>
</dbReference>
<gene>
    <name evidence="11" type="ORF">L484_011798</name>
</gene>
<evidence type="ECO:0000256" key="6">
    <source>
        <dbReference type="ARBA" id="ARBA00023242"/>
    </source>
</evidence>
<sequence>MFYSQFILAKKGPLGTIWIAAHLERKLRKNQVADTDIGVSVDSILFPDVPIALRLSSHLLLGVVRIYSRKVNYLFDDCSEALLKIKQAFRSTAVDLPPEESTAPYHSITLPETFDLDDFELPDNEMLQGNYVDHHVSAREQITLQDTMDGVVYSTSQFGLDERFGDGDTSQIRLDLDELCLPENVDKQDLFLGKVAAKENNGIPDTEPLASAQPMTPVEKDEAYEGISGTTARMQTNNDGDQNKIQAANGEAIVLAQTPLTPGFMECPSPSNVQGALSCDGQTESKDHDLLEPEALECTVTLSKSDALETVSRSEENGYLSGDMEMKQAKTQVHSASIAVIKENISADNDLSAPSSVMLEHVNPIPLEPECSNGNVSALDGPTRVEDIHNGVVLNNKLTAHHVERTDVQCAESPTCSQVTTEMDDPGRRTCSADVEIHNNTGESCSPSNALASNVVYPPESPGRPEVVNVEAQTLQEQKETNGLNHSNEHMGSNDLPGLRACSTRSQLDASSLRGEGTHSTDILEPNAEKRQLVEPAGSGETPNDCRKFDEEMDNAASCDNQLENVEKSAASDLPAPEKMLSASEGQTCKPNELLLETTPEKEVSGDDGGGAASKAMSGKKRSFTESTLTVHSLNSSESFGMNKSRRTAEYIPGDDDLLSSILVGRKSSVLKMKPTPPAPEIISTKRLRSASRASASKRKVLMDDIMVLHGDTIRQQLTNTEDIRRVRKKAPCTRPEISMIQRQFLEEEMFSEPIFTGMSAALIFLHCGVFDLSRIKVSENDQDNAPIELAKDVESSVAARNDVETQPDNIPCLGEDQHTENNDLRSQHETFGEVAEMEIDGQNVEVADAADHILHGIESQFPTDPVSNDANVPENIVQTDLVDTKNDANASLQMDASSMSPQKLDTEPVLGASLVDKSSEGVDTIVAGHDVEIRVDTEKDNGNLHPSETVGCDNMASENGDQSVGGTGNDNLSVMNPDEVQASELGCDEKDLTSRCVQGEGVNLDSSFLVEPILDGENAFLNKGETSDFQEADMPSITNAEIAAECSTIEVRGDFEDVTIANDTEFLNVDDDEVAEDDEDNEPGTEDTRLLENTGWSSRTRAVAKYLQTLFDKEELHGRRVLPMDNLLTGKTRKEASRMFFETLVLKTKDYIHVEQAKPFDNIILKPQIKLMKSDF</sequence>
<evidence type="ECO:0000313" key="11">
    <source>
        <dbReference type="EMBL" id="EXC24932.1"/>
    </source>
</evidence>
<dbReference type="SUPFAM" id="SSF46785">
    <property type="entry name" value="Winged helix' DNA-binding domain"/>
    <property type="match status" value="1"/>
</dbReference>
<dbReference type="GO" id="GO:0005634">
    <property type="term" value="C:nucleus"/>
    <property type="evidence" value="ECO:0007669"/>
    <property type="project" value="UniProtKB-SubCell"/>
</dbReference>
<keyword evidence="5" id="KW-0159">Chromosome partition</keyword>
<comment type="subcellular location">
    <subcellularLocation>
        <location evidence="1">Nucleus</location>
    </subcellularLocation>
</comment>
<keyword evidence="3" id="KW-0132">Cell division</keyword>
<evidence type="ECO:0000256" key="4">
    <source>
        <dbReference type="ARBA" id="ARBA00022776"/>
    </source>
</evidence>
<feature type="region of interest" description="Disordered" evidence="8">
    <location>
        <begin position="480"/>
        <end position="548"/>
    </location>
</feature>
<dbReference type="InterPro" id="IPR039781">
    <property type="entry name" value="Rad21/Rec8-like"/>
</dbReference>
<dbReference type="AlphaFoldDB" id="W9SSS4"/>
<feature type="region of interest" description="Disordered" evidence="8">
    <location>
        <begin position="569"/>
        <end position="621"/>
    </location>
</feature>
<evidence type="ECO:0000256" key="1">
    <source>
        <dbReference type="ARBA" id="ARBA00004123"/>
    </source>
</evidence>
<dbReference type="Pfam" id="PF04825">
    <property type="entry name" value="Rad21_Rec8_N"/>
    <property type="match status" value="1"/>
</dbReference>
<dbReference type="STRING" id="981085.W9SSS4"/>
<dbReference type="GO" id="GO:0008278">
    <property type="term" value="C:cohesin complex"/>
    <property type="evidence" value="ECO:0007669"/>
    <property type="project" value="InterPro"/>
</dbReference>
<dbReference type="Proteomes" id="UP000030645">
    <property type="component" value="Unassembled WGS sequence"/>
</dbReference>
<protein>
    <submittedName>
        <fullName evidence="11">Sister chromatid cohesion 1 protein 3</fullName>
    </submittedName>
</protein>
<keyword evidence="12" id="KW-1185">Reference proteome</keyword>
<evidence type="ECO:0000259" key="9">
    <source>
        <dbReference type="Pfam" id="PF04824"/>
    </source>
</evidence>
<evidence type="ECO:0000313" key="12">
    <source>
        <dbReference type="Proteomes" id="UP000030645"/>
    </source>
</evidence>
<evidence type="ECO:0000256" key="5">
    <source>
        <dbReference type="ARBA" id="ARBA00022829"/>
    </source>
</evidence>
<feature type="domain" description="Rad21/Rec8-like protein C-terminal eukaryotic" evidence="9">
    <location>
        <begin position="1124"/>
        <end position="1171"/>
    </location>
</feature>
<feature type="domain" description="Rad21/Rec8-like protein N-terminal" evidence="10">
    <location>
        <begin position="1"/>
        <end position="101"/>
    </location>
</feature>
<evidence type="ECO:0000256" key="2">
    <source>
        <dbReference type="ARBA" id="ARBA00009870"/>
    </source>
</evidence>
<dbReference type="PANTHER" id="PTHR12585">
    <property type="entry name" value="SCC1 / RAD21 FAMILY MEMBER"/>
    <property type="match status" value="1"/>
</dbReference>
<dbReference type="PANTHER" id="PTHR12585:SF69">
    <property type="entry name" value="FI11703P"/>
    <property type="match status" value="1"/>
</dbReference>
<dbReference type="FunFam" id="1.10.10.580:FF:000002">
    <property type="entry name" value="Sister chromatid cohesion 1 protein 4"/>
    <property type="match status" value="1"/>
</dbReference>
<dbReference type="GO" id="GO:0051301">
    <property type="term" value="P:cell division"/>
    <property type="evidence" value="ECO:0007669"/>
    <property type="project" value="UniProtKB-KW"/>
</dbReference>
<dbReference type="InterPro" id="IPR006909">
    <property type="entry name" value="Rad21/Rec8_C_eu"/>
</dbReference>
<organism evidence="11 12">
    <name type="scientific">Morus notabilis</name>
    <dbReference type="NCBI Taxonomy" id="981085"/>
    <lineage>
        <taxon>Eukaryota</taxon>
        <taxon>Viridiplantae</taxon>
        <taxon>Streptophyta</taxon>
        <taxon>Embryophyta</taxon>
        <taxon>Tracheophyta</taxon>
        <taxon>Spermatophyta</taxon>
        <taxon>Magnoliopsida</taxon>
        <taxon>eudicotyledons</taxon>
        <taxon>Gunneridae</taxon>
        <taxon>Pentapetalae</taxon>
        <taxon>rosids</taxon>
        <taxon>fabids</taxon>
        <taxon>Rosales</taxon>
        <taxon>Moraceae</taxon>
        <taxon>Moreae</taxon>
        <taxon>Morus</taxon>
    </lineage>
</organism>
<dbReference type="GO" id="GO:0007062">
    <property type="term" value="P:sister chromatid cohesion"/>
    <property type="evidence" value="ECO:0007669"/>
    <property type="project" value="InterPro"/>
</dbReference>
<dbReference type="InterPro" id="IPR036390">
    <property type="entry name" value="WH_DNA-bd_sf"/>
</dbReference>
<comment type="subunit">
    <text evidence="7">Component of the cohesin complex.</text>
</comment>
<dbReference type="GO" id="GO:1990414">
    <property type="term" value="P:replication-born double-strand break repair via sister chromatid exchange"/>
    <property type="evidence" value="ECO:0007669"/>
    <property type="project" value="TreeGrafter"/>
</dbReference>
<dbReference type="Gene3D" id="1.10.10.580">
    <property type="entry name" value="Structural maintenance of chromosome 1. Chain E"/>
    <property type="match status" value="1"/>
</dbReference>
<dbReference type="EMBL" id="KE346037">
    <property type="protein sequence ID" value="EXC24932.1"/>
    <property type="molecule type" value="Genomic_DNA"/>
</dbReference>
<evidence type="ECO:0000259" key="10">
    <source>
        <dbReference type="Pfam" id="PF04825"/>
    </source>
</evidence>
<feature type="compositionally biased region" description="Polar residues" evidence="8">
    <location>
        <begin position="440"/>
        <end position="452"/>
    </location>
</feature>
<reference evidence="12" key="1">
    <citation type="submission" date="2013-01" db="EMBL/GenBank/DDBJ databases">
        <title>Draft Genome Sequence of a Mulberry Tree, Morus notabilis C.K. Schneid.</title>
        <authorList>
            <person name="He N."/>
            <person name="Zhao S."/>
        </authorList>
    </citation>
    <scope>NUCLEOTIDE SEQUENCE</scope>
</reference>
<dbReference type="InterPro" id="IPR006910">
    <property type="entry name" value="Rad21_Rec8_N"/>
</dbReference>
<comment type="similarity">
    <text evidence="2">Belongs to the rad21 family.</text>
</comment>
<evidence type="ECO:0000256" key="3">
    <source>
        <dbReference type="ARBA" id="ARBA00022618"/>
    </source>
</evidence>
<accession>W9SSS4</accession>
<evidence type="ECO:0000256" key="8">
    <source>
        <dbReference type="SAM" id="MobiDB-lite"/>
    </source>
</evidence>
<dbReference type="Pfam" id="PF04824">
    <property type="entry name" value="Rad21_Rec8"/>
    <property type="match status" value="1"/>
</dbReference>
<dbReference type="GO" id="GO:0007059">
    <property type="term" value="P:chromosome segregation"/>
    <property type="evidence" value="ECO:0007669"/>
    <property type="project" value="UniProtKB-KW"/>
</dbReference>
<proteinExistence type="inferred from homology"/>
<keyword evidence="6" id="KW-0539">Nucleus</keyword>
<keyword evidence="4" id="KW-0131">Cell cycle</keyword>
<dbReference type="eggNOG" id="KOG1213">
    <property type="taxonomic scope" value="Eukaryota"/>
</dbReference>
<evidence type="ECO:0000256" key="7">
    <source>
        <dbReference type="ARBA" id="ARBA00064543"/>
    </source>
</evidence>